<gene>
    <name evidence="3" type="ORF">PODLI_1B028888</name>
</gene>
<dbReference type="EMBL" id="OX395135">
    <property type="protein sequence ID" value="CAI5785192.1"/>
    <property type="molecule type" value="Genomic_DNA"/>
</dbReference>
<accession>A0AA35KVT3</accession>
<organism evidence="3 4">
    <name type="scientific">Podarcis lilfordi</name>
    <name type="common">Lilford's wall lizard</name>
    <dbReference type="NCBI Taxonomy" id="74358"/>
    <lineage>
        <taxon>Eukaryota</taxon>
        <taxon>Metazoa</taxon>
        <taxon>Chordata</taxon>
        <taxon>Craniata</taxon>
        <taxon>Vertebrata</taxon>
        <taxon>Euteleostomi</taxon>
        <taxon>Lepidosauria</taxon>
        <taxon>Squamata</taxon>
        <taxon>Bifurcata</taxon>
        <taxon>Unidentata</taxon>
        <taxon>Episquamata</taxon>
        <taxon>Laterata</taxon>
        <taxon>Lacertibaenia</taxon>
        <taxon>Lacertidae</taxon>
        <taxon>Podarcis</taxon>
    </lineage>
</organism>
<evidence type="ECO:0000256" key="1">
    <source>
        <dbReference type="SAM" id="MobiDB-lite"/>
    </source>
</evidence>
<name>A0AA35KVT3_9SAUR</name>
<keyword evidence="4" id="KW-1185">Reference proteome</keyword>
<dbReference type="AlphaFoldDB" id="A0AA35KVT3"/>
<sequence>MSCDHGGVCGCAYCFFIIFFTPPCLIPMCIYFSLSLSLSRTRGGAARLGVPPVVIRNGDCRLGAVGDCRAARLLFSSLLLLLPLPFFPPLPLPVFGRFSAANRGERTESGGGGGRVGSGGGRAANQLCGRAAEARSDWQALTSSCSRGRRSCWAGLGELSGVAGAKGENGRHDTSRGGGSNSSTAEKYS</sequence>
<feature type="region of interest" description="Disordered" evidence="1">
    <location>
        <begin position="161"/>
        <end position="189"/>
    </location>
</feature>
<feature type="transmembrane region" description="Helical" evidence="2">
    <location>
        <begin position="12"/>
        <end position="34"/>
    </location>
</feature>
<evidence type="ECO:0000256" key="2">
    <source>
        <dbReference type="SAM" id="Phobius"/>
    </source>
</evidence>
<reference evidence="3" key="1">
    <citation type="submission" date="2022-12" db="EMBL/GenBank/DDBJ databases">
        <authorList>
            <person name="Alioto T."/>
            <person name="Alioto T."/>
            <person name="Gomez Garrido J."/>
        </authorList>
    </citation>
    <scope>NUCLEOTIDE SEQUENCE</scope>
</reference>
<keyword evidence="2" id="KW-1133">Transmembrane helix</keyword>
<feature type="transmembrane region" description="Helical" evidence="2">
    <location>
        <begin position="73"/>
        <end position="96"/>
    </location>
</feature>
<dbReference type="Proteomes" id="UP001178461">
    <property type="component" value="Chromosome 10"/>
</dbReference>
<evidence type="ECO:0000313" key="4">
    <source>
        <dbReference type="Proteomes" id="UP001178461"/>
    </source>
</evidence>
<keyword evidence="2" id="KW-0472">Membrane</keyword>
<keyword evidence="2" id="KW-0812">Transmembrane</keyword>
<protein>
    <submittedName>
        <fullName evidence="3">Uncharacterized protein</fullName>
    </submittedName>
</protein>
<evidence type="ECO:0000313" key="3">
    <source>
        <dbReference type="EMBL" id="CAI5785192.1"/>
    </source>
</evidence>
<proteinExistence type="predicted"/>